<gene>
    <name evidence="1" type="ORF">ACFP3U_28495</name>
</gene>
<evidence type="ECO:0000313" key="2">
    <source>
        <dbReference type="Proteomes" id="UP001595975"/>
    </source>
</evidence>
<dbReference type="EMBL" id="JBHSOF010000047">
    <property type="protein sequence ID" value="MFC5666895.1"/>
    <property type="molecule type" value="Genomic_DNA"/>
</dbReference>
<sequence>MTEQPSLLALWSVPRSRSTAFERAMYERGDFLVVHEPFSRVCDFGEADVAGRSCASQEEVMAALVETAAERPVFFKDTTDFPFDRLGADLGFLRRCRHAAMVRNPRDTVRSHLVMQADATSPAMGFGHLWDVVETVTAVGLPMHLVDGDRLAGGAAAEMRRYCAAMGIEFIAEALAFKQEPPASWKATERWHAAAGESRALGAAPAGRKQLSEALERTALAFERDQLPYYERITAALGGGGVPDPARPAG</sequence>
<evidence type="ECO:0000313" key="1">
    <source>
        <dbReference type="EMBL" id="MFC5666895.1"/>
    </source>
</evidence>
<proteinExistence type="predicted"/>
<name>A0ABW0XFJ9_9ACTN</name>
<comment type="caution">
    <text evidence="1">The sequence shown here is derived from an EMBL/GenBank/DDBJ whole genome shotgun (WGS) entry which is preliminary data.</text>
</comment>
<accession>A0ABW0XFJ9</accession>
<protein>
    <submittedName>
        <fullName evidence="1">Sulfotransferase family protein</fullName>
    </submittedName>
</protein>
<reference evidence="2" key="1">
    <citation type="journal article" date="2019" name="Int. J. Syst. Evol. Microbiol.">
        <title>The Global Catalogue of Microorganisms (GCM) 10K type strain sequencing project: providing services to taxonomists for standard genome sequencing and annotation.</title>
        <authorList>
            <consortium name="The Broad Institute Genomics Platform"/>
            <consortium name="The Broad Institute Genome Sequencing Center for Infectious Disease"/>
            <person name="Wu L."/>
            <person name="Ma J."/>
        </authorList>
    </citation>
    <scope>NUCLEOTIDE SEQUENCE [LARGE SCALE GENOMIC DNA]</scope>
    <source>
        <strain evidence="2">CGMCC 4.1437</strain>
    </source>
</reference>
<dbReference type="Gene3D" id="3.40.50.300">
    <property type="entry name" value="P-loop containing nucleotide triphosphate hydrolases"/>
    <property type="match status" value="1"/>
</dbReference>
<dbReference type="RefSeq" id="WP_380228584.1">
    <property type="nucleotide sequence ID" value="NZ_JBHSOF010000047.1"/>
</dbReference>
<dbReference type="Pfam" id="PF19798">
    <property type="entry name" value="Sulfotransfer_5"/>
    <property type="match status" value="1"/>
</dbReference>
<organism evidence="1 2">
    <name type="scientific">Kitasatospora misakiensis</name>
    <dbReference type="NCBI Taxonomy" id="67330"/>
    <lineage>
        <taxon>Bacteria</taxon>
        <taxon>Bacillati</taxon>
        <taxon>Actinomycetota</taxon>
        <taxon>Actinomycetes</taxon>
        <taxon>Kitasatosporales</taxon>
        <taxon>Streptomycetaceae</taxon>
        <taxon>Kitasatospora</taxon>
    </lineage>
</organism>
<keyword evidence="2" id="KW-1185">Reference proteome</keyword>
<dbReference type="SUPFAM" id="SSF52540">
    <property type="entry name" value="P-loop containing nucleoside triphosphate hydrolases"/>
    <property type="match status" value="1"/>
</dbReference>
<dbReference type="InterPro" id="IPR027417">
    <property type="entry name" value="P-loop_NTPase"/>
</dbReference>
<dbReference type="Proteomes" id="UP001595975">
    <property type="component" value="Unassembled WGS sequence"/>
</dbReference>